<evidence type="ECO:0000313" key="5">
    <source>
        <dbReference type="Proteomes" id="UP001438707"/>
    </source>
</evidence>
<dbReference type="AlphaFoldDB" id="A0AAW1RRV5"/>
<dbReference type="Proteomes" id="UP001438707">
    <property type="component" value="Unassembled WGS sequence"/>
</dbReference>
<dbReference type="Pfam" id="PF00248">
    <property type="entry name" value="Aldo_ket_red"/>
    <property type="match status" value="1"/>
</dbReference>
<proteinExistence type="predicted"/>
<dbReference type="PANTHER" id="PTHR43625:SF40">
    <property type="entry name" value="ALDO-KETO REDUCTASE YAKC [NADP(+)]"/>
    <property type="match status" value="1"/>
</dbReference>
<feature type="domain" description="NADP-dependent oxidoreductase" evidence="3">
    <location>
        <begin position="25"/>
        <end position="317"/>
    </location>
</feature>
<dbReference type="Gene3D" id="3.20.20.100">
    <property type="entry name" value="NADP-dependent oxidoreductase domain"/>
    <property type="match status" value="1"/>
</dbReference>
<dbReference type="SUPFAM" id="SSF51430">
    <property type="entry name" value="NAD(P)-linked oxidoreductase"/>
    <property type="match status" value="1"/>
</dbReference>
<reference evidence="4 5" key="1">
    <citation type="journal article" date="2024" name="Nat. Commun.">
        <title>Phylogenomics reveals the evolutionary origins of lichenization in chlorophyte algae.</title>
        <authorList>
            <person name="Puginier C."/>
            <person name="Libourel C."/>
            <person name="Otte J."/>
            <person name="Skaloud P."/>
            <person name="Haon M."/>
            <person name="Grisel S."/>
            <person name="Petersen M."/>
            <person name="Berrin J.G."/>
            <person name="Delaux P.M."/>
            <person name="Dal Grande F."/>
            <person name="Keller J."/>
        </authorList>
    </citation>
    <scope>NUCLEOTIDE SEQUENCE [LARGE SCALE GENOMIC DNA]</scope>
    <source>
        <strain evidence="4 5">SAG 2145</strain>
    </source>
</reference>
<dbReference type="GO" id="GO:0005737">
    <property type="term" value="C:cytoplasm"/>
    <property type="evidence" value="ECO:0007669"/>
    <property type="project" value="TreeGrafter"/>
</dbReference>
<evidence type="ECO:0000259" key="3">
    <source>
        <dbReference type="Pfam" id="PF00248"/>
    </source>
</evidence>
<keyword evidence="5" id="KW-1185">Reference proteome</keyword>
<dbReference type="InterPro" id="IPR020471">
    <property type="entry name" value="AKR"/>
</dbReference>
<evidence type="ECO:0000313" key="4">
    <source>
        <dbReference type="EMBL" id="KAK9836579.1"/>
    </source>
</evidence>
<evidence type="ECO:0000256" key="1">
    <source>
        <dbReference type="ARBA" id="ARBA00023002"/>
    </source>
</evidence>
<comment type="caution">
    <text evidence="4">The sequence shown here is derived from an EMBL/GenBank/DDBJ whole genome shotgun (WGS) entry which is preliminary data.</text>
</comment>
<dbReference type="EMBL" id="JALJOS010000007">
    <property type="protein sequence ID" value="KAK9836579.1"/>
    <property type="molecule type" value="Genomic_DNA"/>
</dbReference>
<dbReference type="CDD" id="cd19076">
    <property type="entry name" value="AKR_AKR13A_13D"/>
    <property type="match status" value="1"/>
</dbReference>
<name>A0AAW1RRV5_9CHLO</name>
<organism evidence="4 5">
    <name type="scientific">Apatococcus lobatus</name>
    <dbReference type="NCBI Taxonomy" id="904363"/>
    <lineage>
        <taxon>Eukaryota</taxon>
        <taxon>Viridiplantae</taxon>
        <taxon>Chlorophyta</taxon>
        <taxon>core chlorophytes</taxon>
        <taxon>Trebouxiophyceae</taxon>
        <taxon>Chlorellales</taxon>
        <taxon>Chlorellaceae</taxon>
        <taxon>Apatococcus</taxon>
    </lineage>
</organism>
<dbReference type="InterPro" id="IPR050791">
    <property type="entry name" value="Aldo-Keto_reductase"/>
</dbReference>
<dbReference type="GO" id="GO:0016491">
    <property type="term" value="F:oxidoreductase activity"/>
    <property type="evidence" value="ECO:0007669"/>
    <property type="project" value="UniProtKB-KW"/>
</dbReference>
<sequence>MAPAANSLSERAIGSQGLKSSPQGLGAMGMSMAYINNADPVSEEQSIATIHRALELGVSHIDSSDFYGWGANEELLKKALGTNRKDYLIASKFAMVKTKDGMSVRGDKQHVREACEASLKRLGTSYIDLYYQHRVDRNVPIEETWTAMKELVKEGKVKYLGISEASAEEVRRAHAVHPITACQLEWSLWTRSAEKDLIPTCRELGIGIVAYSPLGRGFLTGTIKSLKDLHETDTRVSRMPRFQGDNLEKNIVLVEAVTALADKRGCTPGQLALAWVHAQGDDVFPIPGTKRVKYLEENVAAFHIKLSKQELAQLEAVFAEDKIHGGRYDPNMMKHTFEGTPS</sequence>
<dbReference type="PANTHER" id="PTHR43625">
    <property type="entry name" value="AFLATOXIN B1 ALDEHYDE REDUCTASE"/>
    <property type="match status" value="1"/>
</dbReference>
<protein>
    <recommendedName>
        <fullName evidence="3">NADP-dependent oxidoreductase domain-containing protein</fullName>
    </recommendedName>
</protein>
<dbReference type="InterPro" id="IPR036812">
    <property type="entry name" value="NAD(P)_OxRdtase_dom_sf"/>
</dbReference>
<feature type="region of interest" description="Disordered" evidence="2">
    <location>
        <begin position="1"/>
        <end position="20"/>
    </location>
</feature>
<dbReference type="PRINTS" id="PR00069">
    <property type="entry name" value="ALDKETRDTASE"/>
</dbReference>
<accession>A0AAW1RRV5</accession>
<dbReference type="InterPro" id="IPR023210">
    <property type="entry name" value="NADP_OxRdtase_dom"/>
</dbReference>
<keyword evidence="1" id="KW-0560">Oxidoreductase</keyword>
<gene>
    <name evidence="4" type="ORF">WJX74_003504</name>
</gene>
<evidence type="ECO:0000256" key="2">
    <source>
        <dbReference type="SAM" id="MobiDB-lite"/>
    </source>
</evidence>